<dbReference type="Proteomes" id="UP000184383">
    <property type="component" value="Unassembled WGS sequence"/>
</dbReference>
<proteinExistence type="predicted"/>
<gene>
    <name evidence="3" type="ORF">ASPWEDRAFT_166548</name>
</gene>
<evidence type="ECO:0000256" key="1">
    <source>
        <dbReference type="SAM" id="MobiDB-lite"/>
    </source>
</evidence>
<sequence length="197" mass="19923">MQYKTLSFLFLSATALAAPELQKKDAADDAYESLMGSLNSMQTDTEVMGFATAFSGMTDFEMPTNMPTDMPAMPTGVSLDLPPSSIQSVLATAVPASFLSQMANPSAQSSLVSEIQNGHFPSWYKDLPGDVKTYLSTHYATGAMQTGAGATTTGGSAQSTSGSNSDSTSTGGAPAATGAVAASLAGAAGILGLAVIL</sequence>
<dbReference type="VEuPathDB" id="FungiDB:ASPWEDRAFT_166548"/>
<protein>
    <recommendedName>
        <fullName evidence="5">FAS1 domain-containing protein</fullName>
    </recommendedName>
</protein>
<evidence type="ECO:0000256" key="2">
    <source>
        <dbReference type="SAM" id="SignalP"/>
    </source>
</evidence>
<dbReference type="RefSeq" id="XP_040694156.1">
    <property type="nucleotide sequence ID" value="XM_040830012.1"/>
</dbReference>
<evidence type="ECO:0000313" key="4">
    <source>
        <dbReference type="Proteomes" id="UP000184383"/>
    </source>
</evidence>
<keyword evidence="2" id="KW-0732">Signal</keyword>
<organism evidence="3 4">
    <name type="scientific">Aspergillus wentii DTO 134E9</name>
    <dbReference type="NCBI Taxonomy" id="1073089"/>
    <lineage>
        <taxon>Eukaryota</taxon>
        <taxon>Fungi</taxon>
        <taxon>Dikarya</taxon>
        <taxon>Ascomycota</taxon>
        <taxon>Pezizomycotina</taxon>
        <taxon>Eurotiomycetes</taxon>
        <taxon>Eurotiomycetidae</taxon>
        <taxon>Eurotiales</taxon>
        <taxon>Aspergillaceae</taxon>
        <taxon>Aspergillus</taxon>
        <taxon>Aspergillus subgen. Cremei</taxon>
    </lineage>
</organism>
<dbReference type="OrthoDB" id="5419608at2759"/>
<feature type="chain" id="PRO_5012679636" description="FAS1 domain-containing protein" evidence="2">
    <location>
        <begin position="18"/>
        <end position="197"/>
    </location>
</feature>
<keyword evidence="4" id="KW-1185">Reference proteome</keyword>
<reference evidence="4" key="1">
    <citation type="journal article" date="2017" name="Genome Biol.">
        <title>Comparative genomics reveals high biological diversity and specific adaptations in the industrially and medically important fungal genus Aspergillus.</title>
        <authorList>
            <person name="de Vries R.P."/>
            <person name="Riley R."/>
            <person name="Wiebenga A."/>
            <person name="Aguilar-Osorio G."/>
            <person name="Amillis S."/>
            <person name="Uchima C.A."/>
            <person name="Anderluh G."/>
            <person name="Asadollahi M."/>
            <person name="Askin M."/>
            <person name="Barry K."/>
            <person name="Battaglia E."/>
            <person name="Bayram O."/>
            <person name="Benocci T."/>
            <person name="Braus-Stromeyer S.A."/>
            <person name="Caldana C."/>
            <person name="Canovas D."/>
            <person name="Cerqueira G.C."/>
            <person name="Chen F."/>
            <person name="Chen W."/>
            <person name="Choi C."/>
            <person name="Clum A."/>
            <person name="Dos Santos R.A."/>
            <person name="Damasio A.R."/>
            <person name="Diallinas G."/>
            <person name="Emri T."/>
            <person name="Fekete E."/>
            <person name="Flipphi M."/>
            <person name="Freyberg S."/>
            <person name="Gallo A."/>
            <person name="Gournas C."/>
            <person name="Habgood R."/>
            <person name="Hainaut M."/>
            <person name="Harispe M.L."/>
            <person name="Henrissat B."/>
            <person name="Hilden K.S."/>
            <person name="Hope R."/>
            <person name="Hossain A."/>
            <person name="Karabika E."/>
            <person name="Karaffa L."/>
            <person name="Karanyi Z."/>
            <person name="Krasevec N."/>
            <person name="Kuo A."/>
            <person name="Kusch H."/>
            <person name="LaButti K."/>
            <person name="Lagendijk E.L."/>
            <person name="Lapidus A."/>
            <person name="Levasseur A."/>
            <person name="Lindquist E."/>
            <person name="Lipzen A."/>
            <person name="Logrieco A.F."/>
            <person name="MacCabe A."/>
            <person name="Maekelae M.R."/>
            <person name="Malavazi I."/>
            <person name="Melin P."/>
            <person name="Meyer V."/>
            <person name="Mielnichuk N."/>
            <person name="Miskei M."/>
            <person name="Molnar A.P."/>
            <person name="Mule G."/>
            <person name="Ngan C.Y."/>
            <person name="Orejas M."/>
            <person name="Orosz E."/>
            <person name="Ouedraogo J.P."/>
            <person name="Overkamp K.M."/>
            <person name="Park H.-S."/>
            <person name="Perrone G."/>
            <person name="Piumi F."/>
            <person name="Punt P.J."/>
            <person name="Ram A.F."/>
            <person name="Ramon A."/>
            <person name="Rauscher S."/>
            <person name="Record E."/>
            <person name="Riano-Pachon D.M."/>
            <person name="Robert V."/>
            <person name="Roehrig J."/>
            <person name="Ruller R."/>
            <person name="Salamov A."/>
            <person name="Salih N.S."/>
            <person name="Samson R.A."/>
            <person name="Sandor E."/>
            <person name="Sanguinetti M."/>
            <person name="Schuetze T."/>
            <person name="Sepcic K."/>
            <person name="Shelest E."/>
            <person name="Sherlock G."/>
            <person name="Sophianopoulou V."/>
            <person name="Squina F.M."/>
            <person name="Sun H."/>
            <person name="Susca A."/>
            <person name="Todd R.B."/>
            <person name="Tsang A."/>
            <person name="Unkles S.E."/>
            <person name="van de Wiele N."/>
            <person name="van Rossen-Uffink D."/>
            <person name="Oliveira J.V."/>
            <person name="Vesth T.C."/>
            <person name="Visser J."/>
            <person name="Yu J.-H."/>
            <person name="Zhou M."/>
            <person name="Andersen M.R."/>
            <person name="Archer D.B."/>
            <person name="Baker S.E."/>
            <person name="Benoit I."/>
            <person name="Brakhage A.A."/>
            <person name="Braus G.H."/>
            <person name="Fischer R."/>
            <person name="Frisvad J.C."/>
            <person name="Goldman G.H."/>
            <person name="Houbraken J."/>
            <person name="Oakley B."/>
            <person name="Pocsi I."/>
            <person name="Scazzocchio C."/>
            <person name="Seiboth B."/>
            <person name="vanKuyk P.A."/>
            <person name="Wortman J."/>
            <person name="Dyer P.S."/>
            <person name="Grigoriev I.V."/>
        </authorList>
    </citation>
    <scope>NUCLEOTIDE SEQUENCE [LARGE SCALE GENOMIC DNA]</scope>
    <source>
        <strain evidence="4">DTO 134E9</strain>
    </source>
</reference>
<evidence type="ECO:0008006" key="5">
    <source>
        <dbReference type="Google" id="ProtNLM"/>
    </source>
</evidence>
<name>A0A1L9RZX1_ASPWE</name>
<accession>A0A1L9RZX1</accession>
<feature type="region of interest" description="Disordered" evidence="1">
    <location>
        <begin position="149"/>
        <end position="174"/>
    </location>
</feature>
<dbReference type="EMBL" id="KV878209">
    <property type="protein sequence ID" value="OJJ40480.1"/>
    <property type="molecule type" value="Genomic_DNA"/>
</dbReference>
<feature type="signal peptide" evidence="2">
    <location>
        <begin position="1"/>
        <end position="17"/>
    </location>
</feature>
<evidence type="ECO:0000313" key="3">
    <source>
        <dbReference type="EMBL" id="OJJ40480.1"/>
    </source>
</evidence>
<dbReference type="AlphaFoldDB" id="A0A1L9RZX1"/>
<dbReference type="GeneID" id="63745860"/>